<protein>
    <submittedName>
        <fullName evidence="2">Uncharacterized protein</fullName>
    </submittedName>
</protein>
<reference evidence="2 3" key="1">
    <citation type="submission" date="2023-03" db="EMBL/GenBank/DDBJ databases">
        <title>Thalassotalea loyana LMG 22536T draft genome sequence.</title>
        <authorList>
            <person name="Sawabe T."/>
        </authorList>
    </citation>
    <scope>NUCLEOTIDE SEQUENCE [LARGE SCALE GENOMIC DNA]</scope>
    <source>
        <strain evidence="2 3">LMG 22536</strain>
    </source>
</reference>
<sequence>MKNKKTETQDELPVESQDNKRKSFAKAALKGALCGVMFIVAAKFVSTVIT</sequence>
<dbReference type="EMBL" id="BSSV01000003">
    <property type="protein sequence ID" value="GLX85297.1"/>
    <property type="molecule type" value="Genomic_DNA"/>
</dbReference>
<comment type="caution">
    <text evidence="2">The sequence shown here is derived from an EMBL/GenBank/DDBJ whole genome shotgun (WGS) entry which is preliminary data.</text>
</comment>
<accession>A0ABQ6HCH6</accession>
<name>A0ABQ6HCH6_9GAMM</name>
<keyword evidence="1" id="KW-1133">Transmembrane helix</keyword>
<keyword evidence="1" id="KW-0812">Transmembrane</keyword>
<feature type="transmembrane region" description="Helical" evidence="1">
    <location>
        <begin position="27"/>
        <end position="49"/>
    </location>
</feature>
<dbReference type="RefSeq" id="WP_284297275.1">
    <property type="nucleotide sequence ID" value="NZ_BSSV01000003.1"/>
</dbReference>
<keyword evidence="3" id="KW-1185">Reference proteome</keyword>
<evidence type="ECO:0000313" key="3">
    <source>
        <dbReference type="Proteomes" id="UP001157134"/>
    </source>
</evidence>
<evidence type="ECO:0000313" key="2">
    <source>
        <dbReference type="EMBL" id="GLX85297.1"/>
    </source>
</evidence>
<evidence type="ECO:0000256" key="1">
    <source>
        <dbReference type="SAM" id="Phobius"/>
    </source>
</evidence>
<proteinExistence type="predicted"/>
<dbReference type="Proteomes" id="UP001157134">
    <property type="component" value="Unassembled WGS sequence"/>
</dbReference>
<keyword evidence="1" id="KW-0472">Membrane</keyword>
<organism evidence="2 3">
    <name type="scientific">Thalassotalea loyana</name>
    <dbReference type="NCBI Taxonomy" id="280483"/>
    <lineage>
        <taxon>Bacteria</taxon>
        <taxon>Pseudomonadati</taxon>
        <taxon>Pseudomonadota</taxon>
        <taxon>Gammaproteobacteria</taxon>
        <taxon>Alteromonadales</taxon>
        <taxon>Colwelliaceae</taxon>
        <taxon>Thalassotalea</taxon>
    </lineage>
</organism>
<gene>
    <name evidence="2" type="ORF">tloyanaT_15490</name>
</gene>